<comment type="caution">
    <text evidence="2">The sequence shown here is derived from an EMBL/GenBank/DDBJ whole genome shotgun (WGS) entry which is preliminary data.</text>
</comment>
<evidence type="ECO:0000256" key="1">
    <source>
        <dbReference type="SAM" id="MobiDB-lite"/>
    </source>
</evidence>
<accession>A0A369LEI3</accession>
<dbReference type="Proteomes" id="UP000253792">
    <property type="component" value="Unassembled WGS sequence"/>
</dbReference>
<dbReference type="EMBL" id="PPTP01000001">
    <property type="protein sequence ID" value="RDB57502.1"/>
    <property type="molecule type" value="Genomic_DNA"/>
</dbReference>
<gene>
    <name evidence="2" type="ORF">C1880_01405</name>
</gene>
<evidence type="ECO:0000313" key="2">
    <source>
        <dbReference type="EMBL" id="RDB57502.1"/>
    </source>
</evidence>
<feature type="region of interest" description="Disordered" evidence="1">
    <location>
        <begin position="43"/>
        <end position="69"/>
    </location>
</feature>
<evidence type="ECO:0000313" key="3">
    <source>
        <dbReference type="Proteomes" id="UP000253792"/>
    </source>
</evidence>
<proteinExistence type="predicted"/>
<organism evidence="2 3">
    <name type="scientific">Senegalimassilia anaerobia</name>
    <dbReference type="NCBI Taxonomy" id="1473216"/>
    <lineage>
        <taxon>Bacteria</taxon>
        <taxon>Bacillati</taxon>
        <taxon>Actinomycetota</taxon>
        <taxon>Coriobacteriia</taxon>
        <taxon>Coriobacteriales</taxon>
        <taxon>Coriobacteriaceae</taxon>
        <taxon>Senegalimassilia</taxon>
    </lineage>
</organism>
<dbReference type="AlphaFoldDB" id="A0A369LEI3"/>
<reference evidence="2 3" key="1">
    <citation type="journal article" date="2018" name="Elife">
        <title>Discovery and characterization of a prevalent human gut bacterial enzyme sufficient for the inactivation of a family of plant toxins.</title>
        <authorList>
            <person name="Koppel N."/>
            <person name="Bisanz J.E."/>
            <person name="Pandelia M.E."/>
            <person name="Turnbaugh P.J."/>
            <person name="Balskus E.P."/>
        </authorList>
    </citation>
    <scope>NUCLEOTIDE SEQUENCE [LARGE SCALE GENOMIC DNA]</scope>
    <source>
        <strain evidence="3">anaerobia AP69FAA</strain>
    </source>
</reference>
<sequence>MTFSFGKRTAKTQQVILDFPTFERRGAVQIKLSNARFPRIIAQTEKGGIANPRERDDQSQPGFEKTQLQPLRAAPMQLRLFMIGKVAAPKGGSNTTLAFNWAGDRSVEYASHPRVPRRITWDL</sequence>
<protein>
    <submittedName>
        <fullName evidence="2">Uncharacterized protein</fullName>
    </submittedName>
</protein>
<dbReference type="STRING" id="1034345.GCA_000236865_01343"/>
<keyword evidence="3" id="KW-1185">Reference proteome</keyword>
<name>A0A369LEI3_9ACTN</name>